<comment type="catalytic activity">
    <reaction evidence="55">
        <text>(2E)-octadecenoyl-[ACP] + NADPH + H(+) = octadecanoyl-[ACP] + NADP(+)</text>
        <dbReference type="Rhea" id="RHEA:41928"/>
        <dbReference type="Rhea" id="RHEA-COMP:9655"/>
        <dbReference type="Rhea" id="RHEA-COMP:9656"/>
        <dbReference type="ChEBI" id="CHEBI:15378"/>
        <dbReference type="ChEBI" id="CHEBI:57783"/>
        <dbReference type="ChEBI" id="CHEBI:58349"/>
        <dbReference type="ChEBI" id="CHEBI:78489"/>
        <dbReference type="ChEBI" id="CHEBI:78495"/>
    </reaction>
    <physiologicalReaction direction="left-to-right" evidence="55">
        <dbReference type="Rhea" id="RHEA:41929"/>
    </physiologicalReaction>
</comment>
<dbReference type="InterPro" id="IPR014043">
    <property type="entry name" value="Acyl_transferase_dom"/>
</dbReference>
<comment type="catalytic activity">
    <reaction evidence="47">
        <text>tetradecanoyl-[ACP] + H2O = tetradecanoate + holo-[ACP] + H(+)</text>
        <dbReference type="Rhea" id="RHEA:30123"/>
        <dbReference type="Rhea" id="RHEA-COMP:9648"/>
        <dbReference type="Rhea" id="RHEA-COMP:9685"/>
        <dbReference type="ChEBI" id="CHEBI:15377"/>
        <dbReference type="ChEBI" id="CHEBI:15378"/>
        <dbReference type="ChEBI" id="CHEBI:30807"/>
        <dbReference type="ChEBI" id="CHEBI:64479"/>
        <dbReference type="ChEBI" id="CHEBI:78477"/>
        <dbReference type="EC" id="3.1.2.14"/>
    </reaction>
    <physiologicalReaction direction="left-to-right" evidence="47">
        <dbReference type="Rhea" id="RHEA:30124"/>
    </physiologicalReaction>
</comment>
<evidence type="ECO:0000256" key="2">
    <source>
        <dbReference type="ARBA" id="ARBA00012004"/>
    </source>
</evidence>
<evidence type="ECO:0000256" key="57">
    <source>
        <dbReference type="ARBA" id="ARBA00049171"/>
    </source>
</evidence>
<dbReference type="SMART" id="SM00829">
    <property type="entry name" value="PKS_ER"/>
    <property type="match status" value="1"/>
</dbReference>
<evidence type="ECO:0000256" key="34">
    <source>
        <dbReference type="ARBA" id="ARBA00047300"/>
    </source>
</evidence>
<dbReference type="InterPro" id="IPR042104">
    <property type="entry name" value="PKS_dehydratase_sf"/>
</dbReference>
<dbReference type="PANTHER" id="PTHR43775:SF7">
    <property type="entry name" value="FATTY ACID SYNTHASE"/>
    <property type="match status" value="1"/>
</dbReference>
<comment type="catalytic activity">
    <reaction evidence="38">
        <text>tetradecanoyl-[ACP] + malonyl-[ACP] + H(+) = 3-oxohexadecanoyl-[ACP] + holo-[ACP] + CO2</text>
        <dbReference type="Rhea" id="RHEA:41900"/>
        <dbReference type="Rhea" id="RHEA-COMP:9623"/>
        <dbReference type="Rhea" id="RHEA-COMP:9648"/>
        <dbReference type="Rhea" id="RHEA-COMP:9649"/>
        <dbReference type="Rhea" id="RHEA-COMP:9685"/>
        <dbReference type="ChEBI" id="CHEBI:15378"/>
        <dbReference type="ChEBI" id="CHEBI:16526"/>
        <dbReference type="ChEBI" id="CHEBI:64479"/>
        <dbReference type="ChEBI" id="CHEBI:78449"/>
        <dbReference type="ChEBI" id="CHEBI:78477"/>
        <dbReference type="ChEBI" id="CHEBI:78478"/>
    </reaction>
    <physiologicalReaction direction="left-to-right" evidence="38">
        <dbReference type="Rhea" id="RHEA:41901"/>
    </physiologicalReaction>
</comment>
<name>A0AAV6UGJ6_9ARAC</name>
<evidence type="ECO:0000256" key="33">
    <source>
        <dbReference type="ARBA" id="ARBA00044883"/>
    </source>
</evidence>
<feature type="non-terminal residue" evidence="68">
    <location>
        <position position="1"/>
    </location>
</feature>
<dbReference type="InterPro" id="IPR020841">
    <property type="entry name" value="PKS_Beta-ketoAc_synthase_dom"/>
</dbReference>
<evidence type="ECO:0000256" key="58">
    <source>
        <dbReference type="ARBA" id="ARBA00049263"/>
    </source>
</evidence>
<evidence type="ECO:0000256" key="31">
    <source>
        <dbReference type="ARBA" id="ARBA00023402"/>
    </source>
</evidence>
<comment type="catalytic activity">
    <reaction evidence="33">
        <text>acetyl-CoA + n malonyl-CoA + 2n NADPH + 2n H(+) = a long-chain fatty acid + (n+1) CoA + n CO2 + 2n NADP(+).</text>
        <dbReference type="EC" id="2.3.1.85"/>
    </reaction>
</comment>
<evidence type="ECO:0000256" key="38">
    <source>
        <dbReference type="ARBA" id="ARBA00047451"/>
    </source>
</evidence>
<comment type="catalytic activity">
    <reaction evidence="37">
        <text>3-oxodecanoyl-[ACP] + NADPH + H(+) = (3R)-hydroxydecanoyl-[ACP] + NADP(+)</text>
        <dbReference type="Rhea" id="RHEA:41856"/>
        <dbReference type="Rhea" id="RHEA-COMP:9637"/>
        <dbReference type="Rhea" id="RHEA-COMP:9638"/>
        <dbReference type="ChEBI" id="CHEBI:15378"/>
        <dbReference type="ChEBI" id="CHEBI:57783"/>
        <dbReference type="ChEBI" id="CHEBI:58349"/>
        <dbReference type="ChEBI" id="CHEBI:78464"/>
        <dbReference type="ChEBI" id="CHEBI:78466"/>
    </reaction>
    <physiologicalReaction direction="left-to-right" evidence="37">
        <dbReference type="Rhea" id="RHEA:41857"/>
    </physiologicalReaction>
</comment>
<comment type="catalytic activity">
    <reaction evidence="26">
        <text>(3R)-hydroxydecanoyl-[ACP] = (2E)-decenoyl-[ACP] + H2O</text>
        <dbReference type="Rhea" id="RHEA:41860"/>
        <dbReference type="Rhea" id="RHEA-COMP:9638"/>
        <dbReference type="Rhea" id="RHEA-COMP:9639"/>
        <dbReference type="ChEBI" id="CHEBI:15377"/>
        <dbReference type="ChEBI" id="CHEBI:78466"/>
        <dbReference type="ChEBI" id="CHEBI:78467"/>
    </reaction>
    <physiologicalReaction direction="left-to-right" evidence="26">
        <dbReference type="Rhea" id="RHEA:41861"/>
    </physiologicalReaction>
</comment>
<evidence type="ECO:0000256" key="16">
    <source>
        <dbReference type="ARBA" id="ARBA00022898"/>
    </source>
</evidence>
<dbReference type="Gene3D" id="3.40.366.10">
    <property type="entry name" value="Malonyl-Coenzyme A Acyl Carrier Protein, domain 2"/>
    <property type="match status" value="1"/>
</dbReference>
<dbReference type="InterPro" id="IPR049900">
    <property type="entry name" value="PKS_mFAS_DH"/>
</dbReference>
<comment type="catalytic activity">
    <reaction evidence="35">
        <text>hexanoyl-[ACP] + malonyl-[ACP] + H(+) = 3-oxooctanoyl-[ACP] + holo-[ACP] + CO2</text>
        <dbReference type="Rhea" id="RHEA:41836"/>
        <dbReference type="Rhea" id="RHEA-COMP:9623"/>
        <dbReference type="Rhea" id="RHEA-COMP:9632"/>
        <dbReference type="Rhea" id="RHEA-COMP:9633"/>
        <dbReference type="Rhea" id="RHEA-COMP:9685"/>
        <dbReference type="ChEBI" id="CHEBI:15378"/>
        <dbReference type="ChEBI" id="CHEBI:16526"/>
        <dbReference type="ChEBI" id="CHEBI:64479"/>
        <dbReference type="ChEBI" id="CHEBI:78449"/>
        <dbReference type="ChEBI" id="CHEBI:78459"/>
        <dbReference type="ChEBI" id="CHEBI:78460"/>
    </reaction>
    <physiologicalReaction direction="left-to-right" evidence="35">
        <dbReference type="Rhea" id="RHEA:41837"/>
    </physiologicalReaction>
</comment>
<evidence type="ECO:0000256" key="61">
    <source>
        <dbReference type="ARBA" id="ARBA00049449"/>
    </source>
</evidence>
<feature type="active site" description="Proton donor; for dehydratase activity" evidence="64">
    <location>
        <position position="1065"/>
    </location>
</feature>
<dbReference type="GO" id="GO:0019171">
    <property type="term" value="F:(3R)-hydroxyacyl-[acyl-carrier-protein] dehydratase activity"/>
    <property type="evidence" value="ECO:0007669"/>
    <property type="project" value="UniProtKB-EC"/>
</dbReference>
<evidence type="ECO:0000256" key="20">
    <source>
        <dbReference type="ARBA" id="ARBA00023098"/>
    </source>
</evidence>
<dbReference type="Gene3D" id="3.40.50.150">
    <property type="entry name" value="Vaccinia Virus protein VP39"/>
    <property type="match status" value="1"/>
</dbReference>
<evidence type="ECO:0000256" key="4">
    <source>
        <dbReference type="ARBA" id="ARBA00012873"/>
    </source>
</evidence>
<comment type="catalytic activity">
    <reaction evidence="29">
        <text>(3R)-hydroxyoctadecanoyl-[ACP] = (2E)-octadecenoyl-[ACP] + H2O</text>
        <dbReference type="Rhea" id="RHEA:41924"/>
        <dbReference type="Rhea" id="RHEA-COMP:9654"/>
        <dbReference type="Rhea" id="RHEA-COMP:9655"/>
        <dbReference type="ChEBI" id="CHEBI:15377"/>
        <dbReference type="ChEBI" id="CHEBI:78488"/>
        <dbReference type="ChEBI" id="CHEBI:78489"/>
    </reaction>
    <physiologicalReaction direction="left-to-right" evidence="29">
        <dbReference type="Rhea" id="RHEA:41925"/>
    </physiologicalReaction>
</comment>
<keyword evidence="69" id="KW-1185">Reference proteome</keyword>
<dbReference type="Pfam" id="PF00975">
    <property type="entry name" value="Thioesterase"/>
    <property type="match status" value="1"/>
</dbReference>
<evidence type="ECO:0000256" key="5">
    <source>
        <dbReference type="ARBA" id="ARBA00012948"/>
    </source>
</evidence>
<evidence type="ECO:0000256" key="60">
    <source>
        <dbReference type="ARBA" id="ARBA00049422"/>
    </source>
</evidence>
<evidence type="ECO:0000256" key="12">
    <source>
        <dbReference type="ARBA" id="ARBA00022799"/>
    </source>
</evidence>
<comment type="catalytic activity">
    <reaction evidence="48">
        <text>(2E)-octenoyl-[ACP] + NADPH + H(+) = octanoyl-[ACP] + NADP(+)</text>
        <dbReference type="Rhea" id="RHEA:41848"/>
        <dbReference type="Rhea" id="RHEA-COMP:9635"/>
        <dbReference type="Rhea" id="RHEA-COMP:9636"/>
        <dbReference type="ChEBI" id="CHEBI:15378"/>
        <dbReference type="ChEBI" id="CHEBI:57783"/>
        <dbReference type="ChEBI" id="CHEBI:58349"/>
        <dbReference type="ChEBI" id="CHEBI:78462"/>
        <dbReference type="ChEBI" id="CHEBI:78463"/>
    </reaction>
    <physiologicalReaction direction="left-to-right" evidence="48">
        <dbReference type="Rhea" id="RHEA:41849"/>
    </physiologicalReaction>
</comment>
<keyword evidence="12" id="KW-0702">S-nitrosylation</keyword>
<evidence type="ECO:0000256" key="48">
    <source>
        <dbReference type="ARBA" id="ARBA00048420"/>
    </source>
</evidence>
<keyword evidence="16" id="KW-0663">Pyridoxal phosphate</keyword>
<dbReference type="SUPFAM" id="SSF47336">
    <property type="entry name" value="ACP-like"/>
    <property type="match status" value="1"/>
</dbReference>
<evidence type="ECO:0000256" key="23">
    <source>
        <dbReference type="ARBA" id="ARBA00023332"/>
    </source>
</evidence>
<comment type="catalytic activity">
    <reaction evidence="51">
        <text>a 2,3-saturated acyl-[ACP] + NADP(+) = a (2E)-enoyl-[ACP] + NADPH + H(+)</text>
        <dbReference type="Rhea" id="RHEA:22564"/>
        <dbReference type="Rhea" id="RHEA-COMP:9925"/>
        <dbReference type="Rhea" id="RHEA-COMP:9926"/>
        <dbReference type="ChEBI" id="CHEBI:15378"/>
        <dbReference type="ChEBI" id="CHEBI:57783"/>
        <dbReference type="ChEBI" id="CHEBI:58349"/>
        <dbReference type="ChEBI" id="CHEBI:78784"/>
        <dbReference type="ChEBI" id="CHEBI:78785"/>
        <dbReference type="EC" id="1.3.1.39"/>
    </reaction>
    <physiologicalReaction direction="right-to-left" evidence="51">
        <dbReference type="Rhea" id="RHEA:22566"/>
    </physiologicalReaction>
</comment>
<keyword evidence="15" id="KW-0521">NADP</keyword>
<dbReference type="SMART" id="SM00822">
    <property type="entry name" value="PKS_KR"/>
    <property type="match status" value="1"/>
</dbReference>
<evidence type="ECO:0000256" key="7">
    <source>
        <dbReference type="ARBA" id="ARBA00018769"/>
    </source>
</evidence>
<dbReference type="SMART" id="SM00827">
    <property type="entry name" value="PKS_AT"/>
    <property type="match status" value="1"/>
</dbReference>
<feature type="active site" description="Proton acceptor; for dehydratase activity" evidence="64">
    <location>
        <position position="915"/>
    </location>
</feature>
<comment type="catalytic activity">
    <reaction evidence="23">
        <text>(3R)-hydroxyoctanoyl-[ACP] = (2E)-octenoyl-[ACP] + H2O</text>
        <dbReference type="Rhea" id="RHEA:41844"/>
        <dbReference type="Rhea" id="RHEA-COMP:9634"/>
        <dbReference type="Rhea" id="RHEA-COMP:9635"/>
        <dbReference type="ChEBI" id="CHEBI:15377"/>
        <dbReference type="ChEBI" id="CHEBI:78461"/>
        <dbReference type="ChEBI" id="CHEBI:78462"/>
    </reaction>
    <physiologicalReaction direction="left-to-right" evidence="23">
        <dbReference type="Rhea" id="RHEA:41845"/>
    </physiologicalReaction>
</comment>
<evidence type="ECO:0000256" key="29">
    <source>
        <dbReference type="ARBA" id="ARBA00023399"/>
    </source>
</evidence>
<dbReference type="GO" id="GO:0016297">
    <property type="term" value="F:fatty acyl-[ACP] hydrolase activity"/>
    <property type="evidence" value="ECO:0007669"/>
    <property type="project" value="UniProtKB-EC"/>
</dbReference>
<dbReference type="CDD" id="cd00833">
    <property type="entry name" value="PKS"/>
    <property type="match status" value="1"/>
</dbReference>
<comment type="catalytic activity">
    <reaction evidence="25">
        <text>(3R)-hydroxyhexanoyl-[ACP] = (2E)-hexenoyl-[ACP] + H2O</text>
        <dbReference type="Rhea" id="RHEA:41828"/>
        <dbReference type="Rhea" id="RHEA-COMP:9630"/>
        <dbReference type="Rhea" id="RHEA-COMP:9631"/>
        <dbReference type="ChEBI" id="CHEBI:15377"/>
        <dbReference type="ChEBI" id="CHEBI:78457"/>
        <dbReference type="ChEBI" id="CHEBI:78458"/>
    </reaction>
    <physiologicalReaction direction="left-to-right" evidence="25">
        <dbReference type="Rhea" id="RHEA:41829"/>
    </physiologicalReaction>
</comment>
<evidence type="ECO:0000256" key="46">
    <source>
        <dbReference type="ARBA" id="ARBA00048281"/>
    </source>
</evidence>
<evidence type="ECO:0000313" key="69">
    <source>
        <dbReference type="Proteomes" id="UP000827092"/>
    </source>
</evidence>
<dbReference type="InterPro" id="IPR032821">
    <property type="entry name" value="PKS_assoc"/>
</dbReference>
<keyword evidence="14" id="KW-0276">Fatty acid metabolism</keyword>
<dbReference type="GO" id="GO:0141148">
    <property type="term" value="F:enoyl-[acyl-carrier-protein] reductase (NADPH) activity"/>
    <property type="evidence" value="ECO:0007669"/>
    <property type="project" value="UniProtKB-EC"/>
</dbReference>
<dbReference type="Pfam" id="PF08659">
    <property type="entry name" value="KR"/>
    <property type="match status" value="1"/>
</dbReference>
<comment type="catalytic activity">
    <reaction evidence="57">
        <text>(2E)-tetradecenoyl-[ACP] + NADPH + H(+) = tetradecanoyl-[ACP] + NADP(+)</text>
        <dbReference type="Rhea" id="RHEA:41896"/>
        <dbReference type="Rhea" id="RHEA-COMP:9647"/>
        <dbReference type="Rhea" id="RHEA-COMP:9648"/>
        <dbReference type="ChEBI" id="CHEBI:15378"/>
        <dbReference type="ChEBI" id="CHEBI:57783"/>
        <dbReference type="ChEBI" id="CHEBI:58349"/>
        <dbReference type="ChEBI" id="CHEBI:78475"/>
        <dbReference type="ChEBI" id="CHEBI:78477"/>
    </reaction>
    <physiologicalReaction direction="left-to-right" evidence="57">
        <dbReference type="Rhea" id="RHEA:41897"/>
    </physiologicalReaction>
</comment>
<evidence type="ECO:0000313" key="68">
    <source>
        <dbReference type="EMBL" id="KAG8183231.1"/>
    </source>
</evidence>
<keyword evidence="9" id="KW-0444">Lipid biosynthesis</keyword>
<evidence type="ECO:0000256" key="17">
    <source>
        <dbReference type="ARBA" id="ARBA00022990"/>
    </source>
</evidence>
<dbReference type="InterPro" id="IPR016036">
    <property type="entry name" value="Malonyl_transacylase_ACP-bd"/>
</dbReference>
<evidence type="ECO:0000256" key="1">
    <source>
        <dbReference type="ARBA" id="ARBA00005189"/>
    </source>
</evidence>
<dbReference type="PROSITE" id="PS52004">
    <property type="entry name" value="KS3_2"/>
    <property type="match status" value="1"/>
</dbReference>
<comment type="catalytic activity">
    <reaction evidence="62">
        <text>(2E)-decenoyl-[ACP] + NADPH + H(+) = decanoyl-[ACP] + NADP(+)</text>
        <dbReference type="Rhea" id="RHEA:41864"/>
        <dbReference type="Rhea" id="RHEA-COMP:9639"/>
        <dbReference type="Rhea" id="RHEA-COMP:9640"/>
        <dbReference type="ChEBI" id="CHEBI:15378"/>
        <dbReference type="ChEBI" id="CHEBI:57783"/>
        <dbReference type="ChEBI" id="CHEBI:58349"/>
        <dbReference type="ChEBI" id="CHEBI:78467"/>
        <dbReference type="ChEBI" id="CHEBI:78468"/>
    </reaction>
    <physiologicalReaction direction="left-to-right" evidence="62">
        <dbReference type="Rhea" id="RHEA:41865"/>
    </physiologicalReaction>
</comment>
<keyword evidence="21" id="KW-0275">Fatty acid biosynthesis</keyword>
<comment type="catalytic activity">
    <reaction evidence="30">
        <text>(3R)-hydroxyhexadecanoyl-[ACP] = (2E)-hexadecenoyl-[ACP] + H2O</text>
        <dbReference type="Rhea" id="RHEA:41908"/>
        <dbReference type="Rhea" id="RHEA-COMP:9650"/>
        <dbReference type="Rhea" id="RHEA-COMP:9651"/>
        <dbReference type="ChEBI" id="CHEBI:15377"/>
        <dbReference type="ChEBI" id="CHEBI:78480"/>
        <dbReference type="ChEBI" id="CHEBI:78481"/>
    </reaction>
    <physiologicalReaction direction="left-to-right" evidence="30">
        <dbReference type="Rhea" id="RHEA:41909"/>
    </physiologicalReaction>
</comment>
<feature type="domain" description="PKS/mFAS DH" evidence="67">
    <location>
        <begin position="882"/>
        <end position="1154"/>
    </location>
</feature>
<reference evidence="68 69" key="1">
    <citation type="journal article" date="2022" name="Nat. Ecol. Evol.">
        <title>A masculinizing supergene underlies an exaggerated male reproductive morph in a spider.</title>
        <authorList>
            <person name="Hendrickx F."/>
            <person name="De Corte Z."/>
            <person name="Sonet G."/>
            <person name="Van Belleghem S.M."/>
            <person name="Kostlbacher S."/>
            <person name="Vangestel C."/>
        </authorList>
    </citation>
    <scope>NUCLEOTIDE SEQUENCE [LARGE SCALE GENOMIC DNA]</scope>
    <source>
        <strain evidence="68">W744_W776</strain>
    </source>
</reference>
<keyword evidence="19" id="KW-0520">NAD</keyword>
<dbReference type="Pfam" id="PF00698">
    <property type="entry name" value="Acyl_transf_1"/>
    <property type="match status" value="1"/>
</dbReference>
<evidence type="ECO:0000256" key="40">
    <source>
        <dbReference type="ARBA" id="ARBA00047578"/>
    </source>
</evidence>
<keyword evidence="10" id="KW-0597">Phosphoprotein</keyword>
<keyword evidence="22" id="KW-0511">Multifunctional enzyme</keyword>
<dbReference type="InterPro" id="IPR050091">
    <property type="entry name" value="PKS_NRPS_Biosynth_Enz"/>
</dbReference>
<comment type="catalytic activity">
    <reaction evidence="40">
        <text>dodecanoyl-[ACP] + malonyl-[ACP] + H(+) = 3-oxotetradecanoyl-[ACP] + holo-[ACP] + CO2</text>
        <dbReference type="Rhea" id="RHEA:41884"/>
        <dbReference type="Rhea" id="RHEA-COMP:9623"/>
        <dbReference type="Rhea" id="RHEA-COMP:9644"/>
        <dbReference type="Rhea" id="RHEA-COMP:9645"/>
        <dbReference type="Rhea" id="RHEA-COMP:9685"/>
        <dbReference type="ChEBI" id="CHEBI:15378"/>
        <dbReference type="ChEBI" id="CHEBI:16526"/>
        <dbReference type="ChEBI" id="CHEBI:64479"/>
        <dbReference type="ChEBI" id="CHEBI:65264"/>
        <dbReference type="ChEBI" id="CHEBI:78449"/>
        <dbReference type="ChEBI" id="CHEBI:78473"/>
    </reaction>
    <physiologicalReaction direction="left-to-right" evidence="40">
        <dbReference type="Rhea" id="RHEA:41885"/>
    </physiologicalReaction>
</comment>
<dbReference type="SMART" id="SM00825">
    <property type="entry name" value="PKS_KS"/>
    <property type="match status" value="1"/>
</dbReference>
<dbReference type="EC" id="3.1.2.14" evidence="3"/>
<evidence type="ECO:0000256" key="3">
    <source>
        <dbReference type="ARBA" id="ARBA00012480"/>
    </source>
</evidence>
<accession>A0AAV6UGJ6</accession>
<dbReference type="InterPro" id="IPR057326">
    <property type="entry name" value="KR_dom"/>
</dbReference>
<feature type="domain" description="Ketosynthase family 3 (KS3)" evidence="66">
    <location>
        <begin position="37"/>
        <end position="444"/>
    </location>
</feature>
<keyword evidence="13" id="KW-0378">Hydrolase</keyword>
<dbReference type="PROSITE" id="PS50075">
    <property type="entry name" value="CARRIER"/>
    <property type="match status" value="1"/>
</dbReference>
<evidence type="ECO:0000256" key="42">
    <source>
        <dbReference type="ARBA" id="ARBA00047897"/>
    </source>
</evidence>
<feature type="region of interest" description="C-terminal hotdog fold" evidence="64">
    <location>
        <begin position="1016"/>
        <end position="1154"/>
    </location>
</feature>
<dbReference type="InterPro" id="IPR049552">
    <property type="entry name" value="PKS_DH_N"/>
</dbReference>
<evidence type="ECO:0000256" key="9">
    <source>
        <dbReference type="ARBA" id="ARBA00022516"/>
    </source>
</evidence>
<dbReference type="EC" id="2.3.1.85" evidence="4"/>
<dbReference type="EMBL" id="JAFNEN010000426">
    <property type="protein sequence ID" value="KAG8183231.1"/>
    <property type="molecule type" value="Genomic_DNA"/>
</dbReference>
<dbReference type="SUPFAM" id="SSF53901">
    <property type="entry name" value="Thiolase-like"/>
    <property type="match status" value="1"/>
</dbReference>
<dbReference type="EC" id="1.1.1.100" evidence="5"/>
<dbReference type="Gene3D" id="3.40.50.1820">
    <property type="entry name" value="alpha/beta hydrolase"/>
    <property type="match status" value="1"/>
</dbReference>
<evidence type="ECO:0000256" key="53">
    <source>
        <dbReference type="ARBA" id="ARBA00048704"/>
    </source>
</evidence>
<evidence type="ECO:0000256" key="44">
    <source>
        <dbReference type="ARBA" id="ARBA00047961"/>
    </source>
</evidence>
<dbReference type="Pfam" id="PF00550">
    <property type="entry name" value="PP-binding"/>
    <property type="match status" value="1"/>
</dbReference>
<evidence type="ECO:0000256" key="21">
    <source>
        <dbReference type="ARBA" id="ARBA00023160"/>
    </source>
</evidence>
<comment type="catalytic activity">
    <reaction evidence="28">
        <text>(3R)-hydroxytetradecanoyl-[ACP] = (2E)-tetradecenoyl-[ACP] + H2O</text>
        <dbReference type="Rhea" id="RHEA:41892"/>
        <dbReference type="Rhea" id="RHEA-COMP:9646"/>
        <dbReference type="Rhea" id="RHEA-COMP:9647"/>
        <dbReference type="ChEBI" id="CHEBI:15377"/>
        <dbReference type="ChEBI" id="CHEBI:78474"/>
        <dbReference type="ChEBI" id="CHEBI:78475"/>
    </reaction>
    <physiologicalReaction direction="left-to-right" evidence="28">
        <dbReference type="Rhea" id="RHEA:41893"/>
    </physiologicalReaction>
</comment>
<dbReference type="GO" id="GO:0004313">
    <property type="term" value="F:[acyl-carrier-protein] S-acetyltransferase activity"/>
    <property type="evidence" value="ECO:0007669"/>
    <property type="project" value="UniProtKB-EC"/>
</dbReference>
<evidence type="ECO:0000256" key="32">
    <source>
        <dbReference type="ARBA" id="ARBA00023442"/>
    </source>
</evidence>
<dbReference type="SUPFAM" id="SSF55048">
    <property type="entry name" value="Probable ACP-binding domain of malonyl-CoA ACP transacylase"/>
    <property type="match status" value="1"/>
</dbReference>
<comment type="catalytic activity">
    <reaction evidence="61">
        <text>butanoyl-[ACP] + malonyl-[ACP] + H(+) = 3-oxohexanoyl-[ACP] + holo-[ACP] + CO2</text>
        <dbReference type="Rhea" id="RHEA:41820"/>
        <dbReference type="Rhea" id="RHEA-COMP:9623"/>
        <dbReference type="Rhea" id="RHEA-COMP:9628"/>
        <dbReference type="Rhea" id="RHEA-COMP:9629"/>
        <dbReference type="Rhea" id="RHEA-COMP:9685"/>
        <dbReference type="ChEBI" id="CHEBI:15378"/>
        <dbReference type="ChEBI" id="CHEBI:16526"/>
        <dbReference type="ChEBI" id="CHEBI:64479"/>
        <dbReference type="ChEBI" id="CHEBI:78449"/>
        <dbReference type="ChEBI" id="CHEBI:78454"/>
        <dbReference type="ChEBI" id="CHEBI:78456"/>
    </reaction>
    <physiologicalReaction direction="left-to-right" evidence="61">
        <dbReference type="Rhea" id="RHEA:41821"/>
    </physiologicalReaction>
</comment>
<evidence type="ECO:0000256" key="28">
    <source>
        <dbReference type="ARBA" id="ARBA00023398"/>
    </source>
</evidence>
<comment type="catalytic activity">
    <reaction evidence="44">
        <text>acetyl-[ACP] + malonyl-[ACP] + H(+) = 3-oxobutanoyl-[ACP] + holo-[ACP] + CO2</text>
        <dbReference type="Rhea" id="RHEA:41800"/>
        <dbReference type="Rhea" id="RHEA-COMP:9621"/>
        <dbReference type="Rhea" id="RHEA-COMP:9623"/>
        <dbReference type="Rhea" id="RHEA-COMP:9625"/>
        <dbReference type="Rhea" id="RHEA-COMP:9685"/>
        <dbReference type="ChEBI" id="CHEBI:15378"/>
        <dbReference type="ChEBI" id="CHEBI:16526"/>
        <dbReference type="ChEBI" id="CHEBI:64479"/>
        <dbReference type="ChEBI" id="CHEBI:78446"/>
        <dbReference type="ChEBI" id="CHEBI:78449"/>
        <dbReference type="ChEBI" id="CHEBI:78450"/>
    </reaction>
    <physiologicalReaction direction="left-to-right" evidence="44">
        <dbReference type="Rhea" id="RHEA:41801"/>
    </physiologicalReaction>
</comment>
<dbReference type="InterPro" id="IPR014030">
    <property type="entry name" value="Ketoacyl_synth_N"/>
</dbReference>
<evidence type="ECO:0000256" key="6">
    <source>
        <dbReference type="ARBA" id="ARBA00013191"/>
    </source>
</evidence>
<dbReference type="Pfam" id="PF13602">
    <property type="entry name" value="ADH_zinc_N_2"/>
    <property type="match status" value="1"/>
</dbReference>
<comment type="catalytic activity">
    <reaction evidence="41">
        <text>(2E)-hexadecenoyl-[ACP] + NADPH + H(+) = hexadecanoyl-[ACP] + NADP(+)</text>
        <dbReference type="Rhea" id="RHEA:41912"/>
        <dbReference type="Rhea" id="RHEA-COMP:9651"/>
        <dbReference type="Rhea" id="RHEA-COMP:9652"/>
        <dbReference type="ChEBI" id="CHEBI:15378"/>
        <dbReference type="ChEBI" id="CHEBI:57783"/>
        <dbReference type="ChEBI" id="CHEBI:58349"/>
        <dbReference type="ChEBI" id="CHEBI:78481"/>
        <dbReference type="ChEBI" id="CHEBI:78483"/>
    </reaction>
    <physiologicalReaction direction="left-to-right" evidence="41">
        <dbReference type="Rhea" id="RHEA:41913"/>
    </physiologicalReaction>
</comment>
<dbReference type="InterPro" id="IPR014031">
    <property type="entry name" value="Ketoacyl_synth_C"/>
</dbReference>
<comment type="catalytic activity">
    <reaction evidence="49">
        <text>a fatty acyl-[ACP] + malonyl-[ACP] + H(+) = a 3-oxoacyl-[ACP] + holo-[ACP] + CO2</text>
        <dbReference type="Rhea" id="RHEA:22836"/>
        <dbReference type="Rhea" id="RHEA-COMP:9623"/>
        <dbReference type="Rhea" id="RHEA-COMP:9685"/>
        <dbReference type="Rhea" id="RHEA-COMP:9916"/>
        <dbReference type="Rhea" id="RHEA-COMP:14125"/>
        <dbReference type="ChEBI" id="CHEBI:15378"/>
        <dbReference type="ChEBI" id="CHEBI:16526"/>
        <dbReference type="ChEBI" id="CHEBI:64479"/>
        <dbReference type="ChEBI" id="CHEBI:78449"/>
        <dbReference type="ChEBI" id="CHEBI:78776"/>
        <dbReference type="ChEBI" id="CHEBI:138651"/>
        <dbReference type="EC" id="2.3.1.41"/>
    </reaction>
    <physiologicalReaction direction="left-to-right" evidence="49">
        <dbReference type="Rhea" id="RHEA:22837"/>
    </physiologicalReaction>
</comment>
<evidence type="ECO:0000256" key="56">
    <source>
        <dbReference type="ARBA" id="ARBA00049109"/>
    </source>
</evidence>
<comment type="caution">
    <text evidence="68">The sequence shown here is derived from an EMBL/GenBank/DDBJ whole genome shotgun (WGS) entry which is preliminary data.</text>
</comment>
<dbReference type="Gene3D" id="3.30.70.3290">
    <property type="match status" value="1"/>
</dbReference>
<evidence type="ECO:0000256" key="30">
    <source>
        <dbReference type="ARBA" id="ARBA00023401"/>
    </source>
</evidence>
<dbReference type="SUPFAM" id="SSF50129">
    <property type="entry name" value="GroES-like"/>
    <property type="match status" value="1"/>
</dbReference>
<dbReference type="SMART" id="SM00826">
    <property type="entry name" value="PKS_DH"/>
    <property type="match status" value="1"/>
</dbReference>
<dbReference type="InterPro" id="IPR001031">
    <property type="entry name" value="Thioesterase"/>
</dbReference>
<evidence type="ECO:0000256" key="43">
    <source>
        <dbReference type="ARBA" id="ARBA00047953"/>
    </source>
</evidence>
<dbReference type="Gene3D" id="3.10.129.110">
    <property type="entry name" value="Polyketide synthase dehydratase"/>
    <property type="match status" value="1"/>
</dbReference>
<evidence type="ECO:0000256" key="49">
    <source>
        <dbReference type="ARBA" id="ARBA00048506"/>
    </source>
</evidence>
<dbReference type="Proteomes" id="UP000827092">
    <property type="component" value="Unassembled WGS sequence"/>
</dbReference>
<dbReference type="InterPro" id="IPR013968">
    <property type="entry name" value="PKS_KR"/>
</dbReference>
<dbReference type="FunFam" id="3.40.50.720:FF:000209">
    <property type="entry name" value="Polyketide synthase Pks12"/>
    <property type="match status" value="1"/>
</dbReference>
<evidence type="ECO:0000256" key="41">
    <source>
        <dbReference type="ARBA" id="ARBA00047810"/>
    </source>
</evidence>
<dbReference type="InterPro" id="IPR020807">
    <property type="entry name" value="PKS_DH"/>
</dbReference>
<dbReference type="PANTHER" id="PTHR43775">
    <property type="entry name" value="FATTY ACID SYNTHASE"/>
    <property type="match status" value="1"/>
</dbReference>
<evidence type="ECO:0000256" key="35">
    <source>
        <dbReference type="ARBA" id="ARBA00047394"/>
    </source>
</evidence>
<comment type="catalytic activity">
    <reaction evidence="43">
        <text>3-oxobutanoyl-[ACP] + NADPH + H(+) = (3R)-hydroxybutanoyl-[ACP] + NADP(+)</text>
        <dbReference type="Rhea" id="RHEA:41804"/>
        <dbReference type="Rhea" id="RHEA-COMP:9625"/>
        <dbReference type="Rhea" id="RHEA-COMP:9626"/>
        <dbReference type="ChEBI" id="CHEBI:15378"/>
        <dbReference type="ChEBI" id="CHEBI:57783"/>
        <dbReference type="ChEBI" id="CHEBI:58349"/>
        <dbReference type="ChEBI" id="CHEBI:78450"/>
        <dbReference type="ChEBI" id="CHEBI:78451"/>
    </reaction>
    <physiologicalReaction direction="left-to-right" evidence="43">
        <dbReference type="Rhea" id="RHEA:41805"/>
    </physiologicalReaction>
</comment>
<evidence type="ECO:0000256" key="24">
    <source>
        <dbReference type="ARBA" id="ARBA00023351"/>
    </source>
</evidence>
<organism evidence="68 69">
    <name type="scientific">Oedothorax gibbosus</name>
    <dbReference type="NCBI Taxonomy" id="931172"/>
    <lineage>
        <taxon>Eukaryota</taxon>
        <taxon>Metazoa</taxon>
        <taxon>Ecdysozoa</taxon>
        <taxon>Arthropoda</taxon>
        <taxon>Chelicerata</taxon>
        <taxon>Arachnida</taxon>
        <taxon>Araneae</taxon>
        <taxon>Araneomorphae</taxon>
        <taxon>Entelegynae</taxon>
        <taxon>Araneoidea</taxon>
        <taxon>Linyphiidae</taxon>
        <taxon>Erigoninae</taxon>
        <taxon>Oedothorax</taxon>
    </lineage>
</organism>
<comment type="function">
    <text evidence="32">Fatty acid synthetase is a multifunctional enzyme that catalyzes the de novo biosynthesis of long-chain saturated fatty acids starting from acetyl-CoA and malonyl-CoA in the presence of NADPH. This multifunctional protein contains 7 catalytic activities and a site for the binding of the prosthetic group 4'-phosphopantetheine of the acyl carrier protein ([ACP]) domain.</text>
</comment>
<dbReference type="Pfam" id="PF02801">
    <property type="entry name" value="Ketoacyl-synt_C"/>
    <property type="match status" value="1"/>
</dbReference>
<dbReference type="GO" id="GO:0004312">
    <property type="term" value="F:fatty acid synthase activity"/>
    <property type="evidence" value="ECO:0007669"/>
    <property type="project" value="UniProtKB-EC"/>
</dbReference>
<evidence type="ECO:0000256" key="8">
    <source>
        <dbReference type="ARBA" id="ARBA00022450"/>
    </source>
</evidence>
<dbReference type="Pfam" id="PF21089">
    <property type="entry name" value="PKS_DH_N"/>
    <property type="match status" value="1"/>
</dbReference>
<comment type="pathway">
    <text evidence="1">Lipid metabolism.</text>
</comment>
<comment type="catalytic activity">
    <reaction evidence="24">
        <text>(3R)-hydroxydodecanoyl-[ACP] = (2E)-dodecenoyl-[ACP] + H2O</text>
        <dbReference type="Rhea" id="RHEA:41876"/>
        <dbReference type="Rhea" id="RHEA-COMP:9642"/>
        <dbReference type="Rhea" id="RHEA-COMP:9643"/>
        <dbReference type="ChEBI" id="CHEBI:15377"/>
        <dbReference type="ChEBI" id="CHEBI:78470"/>
        <dbReference type="ChEBI" id="CHEBI:78472"/>
    </reaction>
    <physiologicalReaction direction="left-to-right" evidence="24">
        <dbReference type="Rhea" id="RHEA:41877"/>
    </physiologicalReaction>
</comment>
<dbReference type="Pfam" id="PF21149">
    <property type="entry name" value="FAS_pseudo-KR"/>
    <property type="match status" value="1"/>
</dbReference>
<comment type="catalytic activity">
    <reaction evidence="36">
        <text>a (3R)-hydroxyacyl-[ACP] + NADP(+) = a 3-oxoacyl-[ACP] + NADPH + H(+)</text>
        <dbReference type="Rhea" id="RHEA:17397"/>
        <dbReference type="Rhea" id="RHEA-COMP:9916"/>
        <dbReference type="Rhea" id="RHEA-COMP:9945"/>
        <dbReference type="ChEBI" id="CHEBI:15378"/>
        <dbReference type="ChEBI" id="CHEBI:57783"/>
        <dbReference type="ChEBI" id="CHEBI:58349"/>
        <dbReference type="ChEBI" id="CHEBI:78776"/>
        <dbReference type="ChEBI" id="CHEBI:78827"/>
        <dbReference type="EC" id="1.1.1.100"/>
    </reaction>
    <physiologicalReaction direction="right-to-left" evidence="36">
        <dbReference type="Rhea" id="RHEA:17399"/>
    </physiologicalReaction>
</comment>
<evidence type="ECO:0000256" key="26">
    <source>
        <dbReference type="ARBA" id="ARBA00023388"/>
    </source>
</evidence>
<dbReference type="InterPro" id="IPR016039">
    <property type="entry name" value="Thiolase-like"/>
</dbReference>
<evidence type="ECO:0000256" key="50">
    <source>
        <dbReference type="ARBA" id="ARBA00048571"/>
    </source>
</evidence>
<keyword evidence="17" id="KW-0007">Acetylation</keyword>
<comment type="catalytic activity">
    <reaction evidence="56">
        <text>decanoyl-[ACP] + malonyl-[ACP] + H(+) = 3-oxododecanoyl-[ACP] + holo-[ACP] + CO2</text>
        <dbReference type="Rhea" id="RHEA:41868"/>
        <dbReference type="Rhea" id="RHEA-COMP:9623"/>
        <dbReference type="Rhea" id="RHEA-COMP:9640"/>
        <dbReference type="Rhea" id="RHEA-COMP:9641"/>
        <dbReference type="Rhea" id="RHEA-COMP:9685"/>
        <dbReference type="ChEBI" id="CHEBI:15378"/>
        <dbReference type="ChEBI" id="CHEBI:16526"/>
        <dbReference type="ChEBI" id="CHEBI:64479"/>
        <dbReference type="ChEBI" id="CHEBI:78449"/>
        <dbReference type="ChEBI" id="CHEBI:78468"/>
        <dbReference type="ChEBI" id="CHEBI:78469"/>
    </reaction>
    <physiologicalReaction direction="left-to-right" evidence="56">
        <dbReference type="Rhea" id="RHEA:41869"/>
    </physiologicalReaction>
</comment>
<dbReference type="GO" id="GO:0004315">
    <property type="term" value="F:3-oxoacyl-[acyl-carrier-protein] synthase activity"/>
    <property type="evidence" value="ECO:0007669"/>
    <property type="project" value="UniProtKB-EC"/>
</dbReference>
<evidence type="ECO:0000256" key="36">
    <source>
        <dbReference type="ARBA" id="ARBA00047400"/>
    </source>
</evidence>
<evidence type="ECO:0000256" key="15">
    <source>
        <dbReference type="ARBA" id="ARBA00022857"/>
    </source>
</evidence>
<keyword evidence="11" id="KW-0808">Transferase</keyword>
<evidence type="ECO:0000256" key="13">
    <source>
        <dbReference type="ARBA" id="ARBA00022801"/>
    </source>
</evidence>
<keyword evidence="20" id="KW-0443">Lipid metabolism</keyword>
<comment type="catalytic activity">
    <reaction evidence="58">
        <text>3-oxododecanoyl-[ACP] + NADPH + H(+) = (3R)-hydroxydodecanoyl-[ACP] + NADP(+)</text>
        <dbReference type="Rhea" id="RHEA:41872"/>
        <dbReference type="Rhea" id="RHEA-COMP:9641"/>
        <dbReference type="Rhea" id="RHEA-COMP:9642"/>
        <dbReference type="ChEBI" id="CHEBI:15378"/>
        <dbReference type="ChEBI" id="CHEBI:57783"/>
        <dbReference type="ChEBI" id="CHEBI:58349"/>
        <dbReference type="ChEBI" id="CHEBI:78469"/>
        <dbReference type="ChEBI" id="CHEBI:78470"/>
    </reaction>
    <physiologicalReaction direction="left-to-right" evidence="58">
        <dbReference type="Rhea" id="RHEA:41873"/>
    </physiologicalReaction>
</comment>
<evidence type="ECO:0000256" key="37">
    <source>
        <dbReference type="ARBA" id="ARBA00047440"/>
    </source>
</evidence>
<dbReference type="CDD" id="cd08954">
    <property type="entry name" value="KR_1_FAS_SDR_x"/>
    <property type="match status" value="1"/>
</dbReference>
<evidence type="ECO:0000259" key="67">
    <source>
        <dbReference type="PROSITE" id="PS52019"/>
    </source>
</evidence>
<evidence type="ECO:0000256" key="19">
    <source>
        <dbReference type="ARBA" id="ARBA00023027"/>
    </source>
</evidence>
<dbReference type="Gene3D" id="1.10.1200.10">
    <property type="entry name" value="ACP-like"/>
    <property type="match status" value="1"/>
</dbReference>
<dbReference type="InterPro" id="IPR029058">
    <property type="entry name" value="AB_hydrolase_fold"/>
</dbReference>
<comment type="catalytic activity">
    <reaction evidence="50">
        <text>3-oxohexanoyl-[ACP] + NADPH + H(+) = (3R)-hydroxyhexanoyl-[ACP] + NADP(+)</text>
        <dbReference type="Rhea" id="RHEA:41824"/>
        <dbReference type="Rhea" id="RHEA-COMP:9629"/>
        <dbReference type="Rhea" id="RHEA-COMP:9630"/>
        <dbReference type="ChEBI" id="CHEBI:15378"/>
        <dbReference type="ChEBI" id="CHEBI:57783"/>
        <dbReference type="ChEBI" id="CHEBI:58349"/>
        <dbReference type="ChEBI" id="CHEBI:78456"/>
        <dbReference type="ChEBI" id="CHEBI:78457"/>
    </reaction>
    <physiologicalReaction direction="left-to-right" evidence="50">
        <dbReference type="Rhea" id="RHEA:41825"/>
    </physiologicalReaction>
</comment>
<comment type="catalytic activity">
    <reaction evidence="46">
        <text>(2E)-dodecenoyl-[ACP] + NADPH + H(+) = dodecanoyl-[ACP] + NADP(+)</text>
        <dbReference type="Rhea" id="RHEA:41880"/>
        <dbReference type="Rhea" id="RHEA-COMP:9643"/>
        <dbReference type="Rhea" id="RHEA-COMP:9644"/>
        <dbReference type="ChEBI" id="CHEBI:15378"/>
        <dbReference type="ChEBI" id="CHEBI:57783"/>
        <dbReference type="ChEBI" id="CHEBI:58349"/>
        <dbReference type="ChEBI" id="CHEBI:65264"/>
        <dbReference type="ChEBI" id="CHEBI:78472"/>
    </reaction>
    <physiologicalReaction direction="left-to-right" evidence="46">
        <dbReference type="Rhea" id="RHEA:41881"/>
    </physiologicalReaction>
</comment>
<dbReference type="Gene3D" id="3.90.180.10">
    <property type="entry name" value="Medium-chain alcohol dehydrogenases, catalytic domain"/>
    <property type="match status" value="1"/>
</dbReference>
<dbReference type="GO" id="GO:0006633">
    <property type="term" value="P:fatty acid biosynthetic process"/>
    <property type="evidence" value="ECO:0007669"/>
    <property type="project" value="UniProtKB-KW"/>
</dbReference>
<dbReference type="PROSITE" id="PS00606">
    <property type="entry name" value="KS3_1"/>
    <property type="match status" value="1"/>
</dbReference>
<evidence type="ECO:0000256" key="64">
    <source>
        <dbReference type="PROSITE-ProRule" id="PRU01363"/>
    </source>
</evidence>
<dbReference type="Pfam" id="PF16197">
    <property type="entry name" value="KAsynt_C_assoc"/>
    <property type="match status" value="1"/>
</dbReference>
<dbReference type="InterPro" id="IPR036736">
    <property type="entry name" value="ACP-like_sf"/>
</dbReference>
<comment type="catalytic activity">
    <reaction evidence="59">
        <text>3-oxohexadecanoyl-[ACP] + NADPH + H(+) = (3R)-hydroxyhexadecanoyl-[ACP] + NADP(+)</text>
        <dbReference type="Rhea" id="RHEA:41904"/>
        <dbReference type="Rhea" id="RHEA-COMP:9649"/>
        <dbReference type="Rhea" id="RHEA-COMP:9650"/>
        <dbReference type="ChEBI" id="CHEBI:15378"/>
        <dbReference type="ChEBI" id="CHEBI:57783"/>
        <dbReference type="ChEBI" id="CHEBI:58349"/>
        <dbReference type="ChEBI" id="CHEBI:78478"/>
        <dbReference type="ChEBI" id="CHEBI:78480"/>
    </reaction>
    <physiologicalReaction direction="left-to-right" evidence="59">
        <dbReference type="Rhea" id="RHEA:41905"/>
    </physiologicalReaction>
</comment>
<dbReference type="InterPro" id="IPR029063">
    <property type="entry name" value="SAM-dependent_MTases_sf"/>
</dbReference>
<comment type="catalytic activity">
    <reaction evidence="27">
        <text>a (3R)-hydroxyacyl-[ACP] = a (2E)-enoyl-[ACP] + H2O</text>
        <dbReference type="Rhea" id="RHEA:13097"/>
        <dbReference type="Rhea" id="RHEA-COMP:9925"/>
        <dbReference type="Rhea" id="RHEA-COMP:9945"/>
        <dbReference type="ChEBI" id="CHEBI:15377"/>
        <dbReference type="ChEBI" id="CHEBI:78784"/>
        <dbReference type="ChEBI" id="CHEBI:78827"/>
        <dbReference type="EC" id="4.2.1.59"/>
    </reaction>
    <physiologicalReaction direction="left-to-right" evidence="27">
        <dbReference type="Rhea" id="RHEA:13098"/>
    </physiologicalReaction>
</comment>
<evidence type="ECO:0000256" key="59">
    <source>
        <dbReference type="ARBA" id="ARBA00049414"/>
    </source>
</evidence>
<evidence type="ECO:0000256" key="10">
    <source>
        <dbReference type="ARBA" id="ARBA00022553"/>
    </source>
</evidence>
<dbReference type="SUPFAM" id="SSF53474">
    <property type="entry name" value="alpha/beta-Hydrolases"/>
    <property type="match status" value="1"/>
</dbReference>
<dbReference type="InterPro" id="IPR049391">
    <property type="entry name" value="FAS_pseudo-KR"/>
</dbReference>
<dbReference type="InterPro" id="IPR016035">
    <property type="entry name" value="Acyl_Trfase/lysoPLipase"/>
</dbReference>
<dbReference type="SUPFAM" id="SSF52151">
    <property type="entry name" value="FabD/lysophospholipase-like"/>
    <property type="match status" value="1"/>
</dbReference>
<evidence type="ECO:0000256" key="25">
    <source>
        <dbReference type="ARBA" id="ARBA00023373"/>
    </source>
</evidence>
<dbReference type="PROSITE" id="PS52019">
    <property type="entry name" value="PKS_MFAS_DH"/>
    <property type="match status" value="1"/>
</dbReference>
<dbReference type="Gene3D" id="3.40.47.10">
    <property type="match status" value="1"/>
</dbReference>
<evidence type="ECO:0000256" key="55">
    <source>
        <dbReference type="ARBA" id="ARBA00049019"/>
    </source>
</evidence>
<dbReference type="GO" id="GO:0004316">
    <property type="term" value="F:3-oxoacyl-[acyl-carrier-protein] reductase (NADPH) activity"/>
    <property type="evidence" value="ECO:0007669"/>
    <property type="project" value="UniProtKB-EC"/>
</dbReference>
<dbReference type="SUPFAM" id="SSF51735">
    <property type="entry name" value="NAD(P)-binding Rossmann-fold domains"/>
    <property type="match status" value="2"/>
</dbReference>
<evidence type="ECO:0000259" key="65">
    <source>
        <dbReference type="PROSITE" id="PS50075"/>
    </source>
</evidence>
<evidence type="ECO:0000256" key="11">
    <source>
        <dbReference type="ARBA" id="ARBA00022679"/>
    </source>
</evidence>
<proteinExistence type="predicted"/>
<dbReference type="InterPro" id="IPR020843">
    <property type="entry name" value="ER"/>
</dbReference>
<evidence type="ECO:0000256" key="39">
    <source>
        <dbReference type="ARBA" id="ARBA00047500"/>
    </source>
</evidence>
<dbReference type="EC" id="1.3.1.39" evidence="2"/>
<dbReference type="InterPro" id="IPR036291">
    <property type="entry name" value="NAD(P)-bd_dom_sf"/>
</dbReference>
<dbReference type="Pfam" id="PF00109">
    <property type="entry name" value="ketoacyl-synt"/>
    <property type="match status" value="1"/>
</dbReference>
<evidence type="ECO:0000256" key="54">
    <source>
        <dbReference type="ARBA" id="ARBA00048935"/>
    </source>
</evidence>
<comment type="catalytic activity">
    <reaction evidence="31">
        <text>(3R)-hydroxybutanoyl-[ACP] = (2E)-butenoyl-[ACP] + H2O</text>
        <dbReference type="Rhea" id="RHEA:41808"/>
        <dbReference type="Rhea" id="RHEA-COMP:9626"/>
        <dbReference type="Rhea" id="RHEA-COMP:9627"/>
        <dbReference type="ChEBI" id="CHEBI:15377"/>
        <dbReference type="ChEBI" id="CHEBI:78451"/>
        <dbReference type="ChEBI" id="CHEBI:78453"/>
    </reaction>
    <physiologicalReaction direction="left-to-right" evidence="31">
        <dbReference type="Rhea" id="RHEA:41809"/>
    </physiologicalReaction>
</comment>
<comment type="catalytic activity">
    <reaction evidence="34">
        <text>3-oxooctadecanoyl-[ACP] + NADPH + H(+) = (3R)-hydroxyoctadecanoyl-[ACP] + NADP(+)</text>
        <dbReference type="Rhea" id="RHEA:41920"/>
        <dbReference type="Rhea" id="RHEA-COMP:9653"/>
        <dbReference type="Rhea" id="RHEA-COMP:9654"/>
        <dbReference type="ChEBI" id="CHEBI:15378"/>
        <dbReference type="ChEBI" id="CHEBI:57783"/>
        <dbReference type="ChEBI" id="CHEBI:58349"/>
        <dbReference type="ChEBI" id="CHEBI:78487"/>
        <dbReference type="ChEBI" id="CHEBI:78488"/>
    </reaction>
    <physiologicalReaction direction="left-to-right" evidence="34">
        <dbReference type="Rhea" id="RHEA:41921"/>
    </physiologicalReaction>
</comment>
<feature type="region of interest" description="N-terminal hotdog fold" evidence="64">
    <location>
        <begin position="882"/>
        <end position="1002"/>
    </location>
</feature>
<comment type="catalytic activity">
    <reaction evidence="60">
        <text>3-oxooctanoyl-[ACP] + NADPH + H(+) = (3R)-hydroxyoctanoyl-[ACP] + NADP(+)</text>
        <dbReference type="Rhea" id="RHEA:41840"/>
        <dbReference type="Rhea" id="RHEA-COMP:9633"/>
        <dbReference type="Rhea" id="RHEA-COMP:9634"/>
        <dbReference type="ChEBI" id="CHEBI:15378"/>
        <dbReference type="ChEBI" id="CHEBI:57783"/>
        <dbReference type="ChEBI" id="CHEBI:58349"/>
        <dbReference type="ChEBI" id="CHEBI:78460"/>
        <dbReference type="ChEBI" id="CHEBI:78461"/>
    </reaction>
    <physiologicalReaction direction="left-to-right" evidence="60">
        <dbReference type="Rhea" id="RHEA:41841"/>
    </physiologicalReaction>
</comment>
<evidence type="ECO:0000256" key="22">
    <source>
        <dbReference type="ARBA" id="ARBA00023268"/>
    </source>
</evidence>
<evidence type="ECO:0000256" key="27">
    <source>
        <dbReference type="ARBA" id="ARBA00023394"/>
    </source>
</evidence>
<dbReference type="InterPro" id="IPR009081">
    <property type="entry name" value="PP-bd_ACP"/>
</dbReference>
<evidence type="ECO:0000256" key="18">
    <source>
        <dbReference type="ARBA" id="ARBA00023002"/>
    </source>
</evidence>
<dbReference type="EC" id="2.3.1.41" evidence="6"/>
<dbReference type="InterPro" id="IPR001227">
    <property type="entry name" value="Ac_transferase_dom_sf"/>
</dbReference>
<keyword evidence="8" id="KW-0596">Phosphopantetheine</keyword>
<evidence type="ECO:0000256" key="51">
    <source>
        <dbReference type="ARBA" id="ARBA00048650"/>
    </source>
</evidence>
<dbReference type="CDD" id="cd05195">
    <property type="entry name" value="enoyl_red"/>
    <property type="match status" value="1"/>
</dbReference>
<evidence type="ECO:0000256" key="47">
    <source>
        <dbReference type="ARBA" id="ARBA00048289"/>
    </source>
</evidence>
<evidence type="ECO:0000256" key="52">
    <source>
        <dbReference type="ARBA" id="ARBA00048691"/>
    </source>
</evidence>
<sequence>PIYCNPLGTRFKKQNYKAATMDPSADRHEYCTGGFHPDDIVVSGMSGRFPECESVGELQEGLYEKKTLIRFSEDRFEKGSMDIPYDSCGNIKNLDKLDTEFFGITAKNSNQMDPGVRRHIEVSYEAIADAGYDPQDIRGSQIGVYNATTTDDALRIRSALPYSSEQKFNLHGIRAMNPNRTSFCLDLIGPSFAVDAACSSSAIAMSLAFRDLREGRVVGALVTGIQLNMSPDNHVGYYHAGVASVTGNSRPFDADSDGMLRTEAIAALFIQKASTARRAYATLCDTKFYTAGFVPEGISVPCGPMEVKIMLDTLKAANLQPDDIDYVECHGTGTPVGDPIEINSLEKSFCQGNRKKPLFVGSIKSNIGHTEATSAICGMIKSIFAFETGLVPPNINYEVPNPNATALLKGTIKVVTEPTPIDSPYIPINSFGFGGTLVVTLLKKNPISYEGRQVTSGGLPRLVLFPATTEEGVQYAFDYIKSLSADAHEEFYALLHKLSFTTTNLKPFRGYMLLTADDKNTPSQIKSVVASKRPLWYVMTGMGCQWSGMGLQLMEIEVFAQSMRRSAEVLKPYGIELFEILRADKNYLQVDRNITPAFVTIAAIQMAFVDLLTFLGLSPDGIVGHSTGELICAYADGCCTLEESIMSAYWRGKAVESANLPSGAMAAVGLSWKEAQKLCPKGIFPACDNADDSVTISGLKEPLEKFVAQLTEEKIFARVVNAYGYAFHCECVHPAASTLREALSKFIKNPKPRTDRWLSTSYPESEWDKPACKTANADYFVHNLMSSVLFNDALKKIPSDAIVVEIGPHFLLQSILKRVIGKDASYIGLMKRNEPNNIKFLMESLGTLYTEGLDVRVDRLYPPVKFPVPRGTPVISNLFKWNYSQSFYTAKFSPPSSEYSKMVNVEKGDAYLLDHRIDGRSLFPATGYVYLAWEALAAKMSRNAVDTPVVVENLVIHRATILGQTPSTSFNVSILDGSGSFEITESKGLVASGNVSVCKNMNYEVQDTPTYSCDDYSAVSGGDIYNELKMAGYEYGPEFQGLLETNMGGTAGLVLWKNKWISYMDSLLLFFGLINKGRDFFLPTGALSFKIDPIALKKYVQETSEGTSESIPQNFPVSFNPNTRICRSVGIEISNLNIDVAPLRGKDDSPTLEDYKFVPYFSKYLTNDSSTINFNKYMVVLNKIVVNLEKATGKNASQFKFSVEGNEELSDFLDNLSEEHVLLNVFQKFCDKSSRIKEFFKLYSNSCGKDLLNSALLNEESLRILFEIVEENTHRKLNVVEVARDFPTILIPLIEMLKKFSHSKLKKSTLVVAKSFAGDKSTLEEYNIQLQTGESLASLESERNQDVVISSFTTGSTSDLQNLLKSLTSIVKPNGFILFFHKESLNPAERFLCFLSGEELQIQNSATLEKSLQNLGLTVLSKVSDSFGSSVYLLRAILPPLPHSVVNVEESSYGWVEELKKEMYGRGKENKKDPIWVIAEDSPVNGIVGMVNCIKQEPGGERVRCIFISENIKNGKIPPLDFNHPFYKHLKEKNLVMNIWKNGAWGSYRHILKQSGKQLKTVEHSYINLRKFGDLSTFEWIESSVKHVEEKSKVIVHNYYSALNFKDVMLATGKLSISTTKENSSSRGDDSVLGFEFSGRDSSGNRVCGITMGRGMATSNVADPLFLLPVPDSWSLEDAATVPVVYSTCYYALLMRAKLRKGERVLIHSGTGGIGLAAIRIALSQDCEIFTTVGNDEKRKYLKGVFPQIKDENIGCSRNTSFYSMVMNGTNGKGVNVILNSLADDKFKTSLRCMAKGGRFVEIGKYDLSLDRKIGLKMFLKNISFHAVFLDELFDGEPSSIEDLLAIQNLVQDGIKTGVVKPLDRTVFGKTDVEEAFRYMAKGIHVGKVLLKIRDEEATKTAIPKTLMLPAVPNTYFHNTKVYIIIGGIGGFGIEVTKWIISRGARHIILTSRYGERTPYHYLCLKRWKDGGADVHVSTLNVEHKGEAEKLLKEAEKMGPVGGIFNSAVVLKDAFLDCQTAESYREVCAPKATASKNLDELSRKLCPALDYFVCFSSISCGRGNAGQTNYGYANSVMERICEERRKNGLHGLAIQWGIIGEVGVVHRHMGDDAMIAGVMAQSVKSCLDTLDVFCQQNEPVVSSYVTAAAAKKSGQVDVLSQLVKILGSNDISEINVNKNFSDMGIDSMVGVEMKQLIESYCDIAITLQEIQEMKINDVKALFTKADSETKHSSAPALMATTTIKLPSTLTHTEPLVLLNKTASGTPIFIINIGDTDVKDFEKLAQTVGRPVYALVWTKDAPTTDMKSLASWYLNLIVKTVSGPFHVIGHSLGGSVAFEIALQGDKNLKTVILMNGSTNLLNSVTNDDSDCKDPELKALCSFVSQFVAPGGATALEEQLEKSPSLEQRIKIVLNFLSSSSTQTISKTELADVISSYLVKYGVVQSYAPTDKLSKDINLIEDPTVLLANDVTVIKEQLEQICKGKVNIHRVFSYSQLSNKEDIERLAAVLQSII</sequence>
<feature type="domain" description="Carrier" evidence="65">
    <location>
        <begin position="2153"/>
        <end position="2229"/>
    </location>
</feature>
<dbReference type="Gene3D" id="3.40.50.720">
    <property type="entry name" value="NAD(P)-binding Rossmann-like Domain"/>
    <property type="match status" value="1"/>
</dbReference>
<comment type="catalytic activity">
    <reaction evidence="63">
        <text>octanoyl-[ACP] + malonyl-[ACP] + H(+) = 3-oxodecanoyl-[ACP] + holo-[ACP] + CO2</text>
        <dbReference type="Rhea" id="RHEA:41852"/>
        <dbReference type="Rhea" id="RHEA-COMP:9623"/>
        <dbReference type="Rhea" id="RHEA-COMP:9636"/>
        <dbReference type="Rhea" id="RHEA-COMP:9637"/>
        <dbReference type="Rhea" id="RHEA-COMP:9685"/>
        <dbReference type="ChEBI" id="CHEBI:15378"/>
        <dbReference type="ChEBI" id="CHEBI:16526"/>
        <dbReference type="ChEBI" id="CHEBI:64479"/>
        <dbReference type="ChEBI" id="CHEBI:78449"/>
        <dbReference type="ChEBI" id="CHEBI:78463"/>
        <dbReference type="ChEBI" id="CHEBI:78464"/>
    </reaction>
    <physiologicalReaction direction="left-to-right" evidence="63">
        <dbReference type="Rhea" id="RHEA:41853"/>
    </physiologicalReaction>
</comment>
<evidence type="ECO:0000256" key="63">
    <source>
        <dbReference type="ARBA" id="ARBA00049533"/>
    </source>
</evidence>
<keyword evidence="18" id="KW-0560">Oxidoreductase</keyword>
<comment type="catalytic activity">
    <reaction evidence="45">
        <text>hexadecanoyl-[ACP] + malonyl-[ACP] + H(+) = 3-oxooctadecanoyl-[ACP] + holo-[ACP] + CO2</text>
        <dbReference type="Rhea" id="RHEA:41916"/>
        <dbReference type="Rhea" id="RHEA-COMP:9623"/>
        <dbReference type="Rhea" id="RHEA-COMP:9652"/>
        <dbReference type="Rhea" id="RHEA-COMP:9653"/>
        <dbReference type="Rhea" id="RHEA-COMP:9685"/>
        <dbReference type="ChEBI" id="CHEBI:15378"/>
        <dbReference type="ChEBI" id="CHEBI:16526"/>
        <dbReference type="ChEBI" id="CHEBI:64479"/>
        <dbReference type="ChEBI" id="CHEBI:78449"/>
        <dbReference type="ChEBI" id="CHEBI:78483"/>
        <dbReference type="ChEBI" id="CHEBI:78487"/>
    </reaction>
    <physiologicalReaction direction="left-to-right" evidence="45">
        <dbReference type="Rhea" id="RHEA:41917"/>
    </physiologicalReaction>
</comment>
<comment type="catalytic activity">
    <reaction evidence="53">
        <text>hexadecanoyl-[ACP] + H2O = hexadecanoate + holo-[ACP] + H(+)</text>
        <dbReference type="Rhea" id="RHEA:41932"/>
        <dbReference type="Rhea" id="RHEA-COMP:9652"/>
        <dbReference type="Rhea" id="RHEA-COMP:9685"/>
        <dbReference type="ChEBI" id="CHEBI:7896"/>
        <dbReference type="ChEBI" id="CHEBI:15377"/>
        <dbReference type="ChEBI" id="CHEBI:15378"/>
        <dbReference type="ChEBI" id="CHEBI:64479"/>
        <dbReference type="ChEBI" id="CHEBI:78483"/>
        <dbReference type="EC" id="3.1.2.14"/>
    </reaction>
    <physiologicalReaction direction="left-to-right" evidence="53">
        <dbReference type="Rhea" id="RHEA:41933"/>
    </physiologicalReaction>
</comment>
<comment type="catalytic activity">
    <reaction evidence="39">
        <text>(2E)-butenoyl-[ACP] + NADPH + H(+) = butanoyl-[ACP] + NADP(+)</text>
        <dbReference type="Rhea" id="RHEA:41812"/>
        <dbReference type="Rhea" id="RHEA-COMP:9627"/>
        <dbReference type="Rhea" id="RHEA-COMP:9628"/>
        <dbReference type="ChEBI" id="CHEBI:15378"/>
        <dbReference type="ChEBI" id="CHEBI:57783"/>
        <dbReference type="ChEBI" id="CHEBI:58349"/>
        <dbReference type="ChEBI" id="CHEBI:78453"/>
        <dbReference type="ChEBI" id="CHEBI:78454"/>
    </reaction>
    <physiologicalReaction direction="left-to-right" evidence="39">
        <dbReference type="Rhea" id="RHEA:41813"/>
    </physiologicalReaction>
</comment>
<gene>
    <name evidence="68" type="ORF">JTE90_014406</name>
</gene>
<evidence type="ECO:0000256" key="62">
    <source>
        <dbReference type="ARBA" id="ARBA00049521"/>
    </source>
</evidence>
<comment type="catalytic activity">
    <reaction evidence="52">
        <text>holo-[ACP] + acetyl-CoA = acetyl-[ACP] + CoA</text>
        <dbReference type="Rhea" id="RHEA:41788"/>
        <dbReference type="Rhea" id="RHEA-COMP:9621"/>
        <dbReference type="Rhea" id="RHEA-COMP:9685"/>
        <dbReference type="ChEBI" id="CHEBI:57287"/>
        <dbReference type="ChEBI" id="CHEBI:57288"/>
        <dbReference type="ChEBI" id="CHEBI:64479"/>
        <dbReference type="ChEBI" id="CHEBI:78446"/>
        <dbReference type="EC" id="2.3.1.38"/>
    </reaction>
    <physiologicalReaction direction="left-to-right" evidence="52">
        <dbReference type="Rhea" id="RHEA:41789"/>
    </physiologicalReaction>
</comment>
<evidence type="ECO:0000256" key="45">
    <source>
        <dbReference type="ARBA" id="ARBA00048051"/>
    </source>
</evidence>
<comment type="catalytic activity">
    <reaction evidence="42">
        <text>(2E)-hexenoyl-[ACP] + NADPH + H(+) = hexanoyl-[ACP] + NADP(+)</text>
        <dbReference type="Rhea" id="RHEA:41832"/>
        <dbReference type="Rhea" id="RHEA-COMP:9631"/>
        <dbReference type="Rhea" id="RHEA-COMP:9632"/>
        <dbReference type="ChEBI" id="CHEBI:15378"/>
        <dbReference type="ChEBI" id="CHEBI:57783"/>
        <dbReference type="ChEBI" id="CHEBI:58349"/>
        <dbReference type="ChEBI" id="CHEBI:78458"/>
        <dbReference type="ChEBI" id="CHEBI:78459"/>
    </reaction>
    <physiologicalReaction direction="left-to-right" evidence="42">
        <dbReference type="Rhea" id="RHEA:41833"/>
    </physiologicalReaction>
</comment>
<dbReference type="InterPro" id="IPR011032">
    <property type="entry name" value="GroES-like_sf"/>
</dbReference>
<protein>
    <recommendedName>
        <fullName evidence="7">Fatty acid synthase</fullName>
        <ecNumber evidence="5">1.1.1.100</ecNumber>
        <ecNumber evidence="2">1.3.1.39</ecNumber>
        <ecNumber evidence="6">2.3.1.41</ecNumber>
        <ecNumber evidence="4">2.3.1.85</ecNumber>
        <ecNumber evidence="3">3.1.2.14</ecNumber>
    </recommendedName>
</protein>
<evidence type="ECO:0000256" key="14">
    <source>
        <dbReference type="ARBA" id="ARBA00022832"/>
    </source>
</evidence>
<comment type="catalytic activity">
    <reaction evidence="54">
        <text>3-oxotetradecanoyl-[ACP] + NADPH + H(+) = (3R)-hydroxytetradecanoyl-[ACP] + NADP(+)</text>
        <dbReference type="Rhea" id="RHEA:41888"/>
        <dbReference type="Rhea" id="RHEA-COMP:9645"/>
        <dbReference type="Rhea" id="RHEA-COMP:9646"/>
        <dbReference type="ChEBI" id="CHEBI:15378"/>
        <dbReference type="ChEBI" id="CHEBI:57783"/>
        <dbReference type="ChEBI" id="CHEBI:58349"/>
        <dbReference type="ChEBI" id="CHEBI:78473"/>
        <dbReference type="ChEBI" id="CHEBI:78474"/>
    </reaction>
    <physiologicalReaction direction="left-to-right" evidence="54">
        <dbReference type="Rhea" id="RHEA:41889"/>
    </physiologicalReaction>
</comment>
<dbReference type="InterPro" id="IPR018201">
    <property type="entry name" value="Ketoacyl_synth_AS"/>
</dbReference>
<evidence type="ECO:0000259" key="66">
    <source>
        <dbReference type="PROSITE" id="PS52004"/>
    </source>
</evidence>